<keyword evidence="10 15" id="KW-0479">Metal-binding</keyword>
<keyword evidence="9 15" id="KW-0540">Nuclease</keyword>
<feature type="domain" description="DRBM" evidence="16">
    <location>
        <begin position="154"/>
        <end position="223"/>
    </location>
</feature>
<dbReference type="Gene3D" id="1.10.1520.10">
    <property type="entry name" value="Ribonuclease III domain"/>
    <property type="match status" value="1"/>
</dbReference>
<dbReference type="PROSITE" id="PS00517">
    <property type="entry name" value="RNASE_3_1"/>
    <property type="match status" value="1"/>
</dbReference>
<evidence type="ECO:0000313" key="19">
    <source>
        <dbReference type="Proteomes" id="UP000034525"/>
    </source>
</evidence>
<comment type="catalytic activity">
    <reaction evidence="1 15">
        <text>Endonucleolytic cleavage to 5'-phosphomonoester.</text>
        <dbReference type="EC" id="3.1.26.3"/>
    </reaction>
</comment>
<dbReference type="GO" id="GO:0042802">
    <property type="term" value="F:identical protein binding"/>
    <property type="evidence" value="ECO:0007669"/>
    <property type="project" value="UniProtKB-ARBA"/>
</dbReference>
<evidence type="ECO:0000256" key="1">
    <source>
        <dbReference type="ARBA" id="ARBA00000109"/>
    </source>
</evidence>
<dbReference type="GO" id="GO:0004525">
    <property type="term" value="F:ribonuclease III activity"/>
    <property type="evidence" value="ECO:0007669"/>
    <property type="project" value="UniProtKB-UniRule"/>
</dbReference>
<comment type="caution">
    <text evidence="18">The sequence shown here is derived from an EMBL/GenBank/DDBJ whole genome shotgun (WGS) entry which is preliminary data.</text>
</comment>
<evidence type="ECO:0000256" key="7">
    <source>
        <dbReference type="ARBA" id="ARBA00022664"/>
    </source>
</evidence>
<dbReference type="SMART" id="SM00358">
    <property type="entry name" value="DSRM"/>
    <property type="match status" value="1"/>
</dbReference>
<dbReference type="GO" id="GO:0046872">
    <property type="term" value="F:metal ion binding"/>
    <property type="evidence" value="ECO:0007669"/>
    <property type="project" value="UniProtKB-KW"/>
</dbReference>
<feature type="active site" evidence="15">
    <location>
        <position position="45"/>
    </location>
</feature>
<dbReference type="PROSITE" id="PS50137">
    <property type="entry name" value="DS_RBD"/>
    <property type="match status" value="1"/>
</dbReference>
<organism evidence="18 19">
    <name type="scientific">Candidatus Woesebacteria bacterium GW2011_GWA1_44_23</name>
    <dbReference type="NCBI Taxonomy" id="1618558"/>
    <lineage>
        <taxon>Bacteria</taxon>
        <taxon>Candidatus Woeseibacteriota</taxon>
    </lineage>
</organism>
<gene>
    <name evidence="15" type="primary">rnc</name>
    <name evidence="18" type="ORF">UW47_C0007G0020</name>
</gene>
<dbReference type="GO" id="GO:0005737">
    <property type="term" value="C:cytoplasm"/>
    <property type="evidence" value="ECO:0007669"/>
    <property type="project" value="UniProtKB-SubCell"/>
</dbReference>
<dbReference type="Pfam" id="PF00035">
    <property type="entry name" value="dsrm"/>
    <property type="match status" value="1"/>
</dbReference>
<dbReference type="GO" id="GO:0019843">
    <property type="term" value="F:rRNA binding"/>
    <property type="evidence" value="ECO:0007669"/>
    <property type="project" value="UniProtKB-KW"/>
</dbReference>
<dbReference type="SUPFAM" id="SSF69065">
    <property type="entry name" value="RNase III domain-like"/>
    <property type="match status" value="1"/>
</dbReference>
<feature type="binding site" evidence="15">
    <location>
        <position position="117"/>
    </location>
    <ligand>
        <name>Mg(2+)</name>
        <dbReference type="ChEBI" id="CHEBI:18420"/>
    </ligand>
</feature>
<feature type="binding site" evidence="15">
    <location>
        <position position="114"/>
    </location>
    <ligand>
        <name>Mg(2+)</name>
        <dbReference type="ChEBI" id="CHEBI:18420"/>
    </ligand>
</feature>
<dbReference type="HAMAP" id="MF_00104">
    <property type="entry name" value="RNase_III"/>
    <property type="match status" value="1"/>
</dbReference>
<dbReference type="InterPro" id="IPR014720">
    <property type="entry name" value="dsRBD_dom"/>
</dbReference>
<evidence type="ECO:0000256" key="9">
    <source>
        <dbReference type="ARBA" id="ARBA00022722"/>
    </source>
</evidence>
<keyword evidence="5 15" id="KW-0963">Cytoplasm</keyword>
<evidence type="ECO:0000256" key="15">
    <source>
        <dbReference type="HAMAP-Rule" id="MF_00104"/>
    </source>
</evidence>
<keyword evidence="12 15" id="KW-0378">Hydrolase</keyword>
<comment type="function">
    <text evidence="15">Digests double-stranded RNA. Involved in the processing of primary rRNA transcript to yield the immediate precursors to the large and small rRNAs (23S and 16S). Processes some mRNAs, and tRNAs when they are encoded in the rRNA operon. Processes pre-crRNA and tracrRNA of type II CRISPR loci if present in the organism.</text>
</comment>
<evidence type="ECO:0000256" key="2">
    <source>
        <dbReference type="ARBA" id="ARBA00004496"/>
    </source>
</evidence>
<dbReference type="InterPro" id="IPR000999">
    <property type="entry name" value="RNase_III_dom"/>
</dbReference>
<keyword evidence="13 15" id="KW-0460">Magnesium</keyword>
<keyword evidence="6 15" id="KW-0698">rRNA processing</keyword>
<accession>A0A837IF30</accession>
<dbReference type="SMART" id="SM00535">
    <property type="entry name" value="RIBOc"/>
    <property type="match status" value="1"/>
</dbReference>
<feature type="binding site" evidence="15">
    <location>
        <position position="41"/>
    </location>
    <ligand>
        <name>Mg(2+)</name>
        <dbReference type="ChEBI" id="CHEBI:18420"/>
    </ligand>
</feature>
<feature type="active site" evidence="15">
    <location>
        <position position="117"/>
    </location>
</feature>
<evidence type="ECO:0000256" key="8">
    <source>
        <dbReference type="ARBA" id="ARBA00022694"/>
    </source>
</evidence>
<evidence type="ECO:0000256" key="11">
    <source>
        <dbReference type="ARBA" id="ARBA00022759"/>
    </source>
</evidence>
<feature type="domain" description="RNase III" evidence="17">
    <location>
        <begin position="1"/>
        <end position="128"/>
    </location>
</feature>
<evidence type="ECO:0000259" key="16">
    <source>
        <dbReference type="PROSITE" id="PS50137"/>
    </source>
</evidence>
<protein>
    <recommendedName>
        <fullName evidence="15">Ribonuclease 3</fullName>
        <ecNumber evidence="15">3.1.26.3</ecNumber>
    </recommendedName>
    <alternativeName>
        <fullName evidence="15">Ribonuclease III</fullName>
        <shortName evidence="15">RNase III</shortName>
    </alternativeName>
</protein>
<dbReference type="Gene3D" id="3.30.160.20">
    <property type="match status" value="1"/>
</dbReference>
<comment type="subunit">
    <text evidence="4 15">Homodimer.</text>
</comment>
<evidence type="ECO:0000256" key="14">
    <source>
        <dbReference type="ARBA" id="ARBA00022884"/>
    </source>
</evidence>
<reference evidence="18 19" key="1">
    <citation type="journal article" date="2015" name="Nature">
        <title>rRNA introns, odd ribosomes, and small enigmatic genomes across a large radiation of phyla.</title>
        <authorList>
            <person name="Brown C.T."/>
            <person name="Hug L.A."/>
            <person name="Thomas B.C."/>
            <person name="Sharon I."/>
            <person name="Castelle C.J."/>
            <person name="Singh A."/>
            <person name="Wilkins M.J."/>
            <person name="Williams K.H."/>
            <person name="Banfield J.F."/>
        </authorList>
    </citation>
    <scope>NUCLEOTIDE SEQUENCE [LARGE SCALE GENOMIC DNA]</scope>
</reference>
<dbReference type="PANTHER" id="PTHR11207">
    <property type="entry name" value="RIBONUCLEASE III"/>
    <property type="match status" value="1"/>
</dbReference>
<keyword evidence="8 15" id="KW-0819">tRNA processing</keyword>
<keyword evidence="11 15" id="KW-0255">Endonuclease</keyword>
<evidence type="ECO:0000256" key="6">
    <source>
        <dbReference type="ARBA" id="ARBA00022552"/>
    </source>
</evidence>
<dbReference type="InterPro" id="IPR036389">
    <property type="entry name" value="RNase_III_sf"/>
</dbReference>
<dbReference type="NCBIfam" id="TIGR02191">
    <property type="entry name" value="RNaseIII"/>
    <property type="match status" value="1"/>
</dbReference>
<dbReference type="FunFam" id="1.10.1520.10:FF:000001">
    <property type="entry name" value="Ribonuclease 3"/>
    <property type="match status" value="1"/>
</dbReference>
<dbReference type="InterPro" id="IPR011907">
    <property type="entry name" value="RNase_III"/>
</dbReference>
<comment type="subcellular location">
    <subcellularLocation>
        <location evidence="2 15">Cytoplasm</location>
    </subcellularLocation>
</comment>
<evidence type="ECO:0000256" key="5">
    <source>
        <dbReference type="ARBA" id="ARBA00022490"/>
    </source>
</evidence>
<comment type="cofactor">
    <cofactor evidence="15">
        <name>Mg(2+)</name>
        <dbReference type="ChEBI" id="CHEBI:18420"/>
    </cofactor>
</comment>
<dbReference type="PANTHER" id="PTHR11207:SF0">
    <property type="entry name" value="RIBONUCLEASE 3"/>
    <property type="match status" value="1"/>
</dbReference>
<evidence type="ECO:0000256" key="10">
    <source>
        <dbReference type="ARBA" id="ARBA00022723"/>
    </source>
</evidence>
<dbReference type="EC" id="3.1.26.3" evidence="15"/>
<name>A0A837IF30_9BACT</name>
<dbReference type="AlphaFoldDB" id="A0A837IF30"/>
<dbReference type="EMBL" id="LCIL01000007">
    <property type="protein sequence ID" value="KKT54300.1"/>
    <property type="molecule type" value="Genomic_DNA"/>
</dbReference>
<evidence type="ECO:0000256" key="13">
    <source>
        <dbReference type="ARBA" id="ARBA00022842"/>
    </source>
</evidence>
<dbReference type="GO" id="GO:0006364">
    <property type="term" value="P:rRNA processing"/>
    <property type="evidence" value="ECO:0007669"/>
    <property type="project" value="UniProtKB-UniRule"/>
</dbReference>
<proteinExistence type="inferred from homology"/>
<dbReference type="GO" id="GO:0010468">
    <property type="term" value="P:regulation of gene expression"/>
    <property type="evidence" value="ECO:0007669"/>
    <property type="project" value="TreeGrafter"/>
</dbReference>
<evidence type="ECO:0000256" key="12">
    <source>
        <dbReference type="ARBA" id="ARBA00022801"/>
    </source>
</evidence>
<keyword evidence="15" id="KW-0699">rRNA-binding</keyword>
<dbReference type="CDD" id="cd00593">
    <property type="entry name" value="RIBOc"/>
    <property type="match status" value="1"/>
</dbReference>
<evidence type="ECO:0000313" key="18">
    <source>
        <dbReference type="EMBL" id="KKT54300.1"/>
    </source>
</evidence>
<dbReference type="GO" id="GO:0008033">
    <property type="term" value="P:tRNA processing"/>
    <property type="evidence" value="ECO:0007669"/>
    <property type="project" value="UniProtKB-KW"/>
</dbReference>
<dbReference type="GO" id="GO:0006397">
    <property type="term" value="P:mRNA processing"/>
    <property type="evidence" value="ECO:0007669"/>
    <property type="project" value="UniProtKB-UniRule"/>
</dbReference>
<keyword evidence="14 15" id="KW-0694">RNA-binding</keyword>
<dbReference type="PROSITE" id="PS50142">
    <property type="entry name" value="RNASE_3_2"/>
    <property type="match status" value="1"/>
</dbReference>
<keyword evidence="7 15" id="KW-0507">mRNA processing</keyword>
<dbReference type="SUPFAM" id="SSF54768">
    <property type="entry name" value="dsRNA-binding domain-like"/>
    <property type="match status" value="1"/>
</dbReference>
<dbReference type="Pfam" id="PF14622">
    <property type="entry name" value="Ribonucleas_3_3"/>
    <property type="match status" value="1"/>
</dbReference>
<dbReference type="GO" id="GO:0003725">
    <property type="term" value="F:double-stranded RNA binding"/>
    <property type="evidence" value="ECO:0007669"/>
    <property type="project" value="TreeGrafter"/>
</dbReference>
<dbReference type="CDD" id="cd10845">
    <property type="entry name" value="DSRM_RNAse_III_family"/>
    <property type="match status" value="1"/>
</dbReference>
<dbReference type="FunFam" id="3.30.160.20:FF:000003">
    <property type="entry name" value="Ribonuclease 3"/>
    <property type="match status" value="1"/>
</dbReference>
<evidence type="ECO:0000256" key="4">
    <source>
        <dbReference type="ARBA" id="ARBA00011738"/>
    </source>
</evidence>
<dbReference type="Proteomes" id="UP000034525">
    <property type="component" value="Unassembled WGS sequence"/>
</dbReference>
<evidence type="ECO:0000256" key="3">
    <source>
        <dbReference type="ARBA" id="ARBA00010183"/>
    </source>
</evidence>
<evidence type="ECO:0000259" key="17">
    <source>
        <dbReference type="PROSITE" id="PS50142"/>
    </source>
</evidence>
<comment type="similarity">
    <text evidence="3">Belongs to the ribonuclease III family.</text>
</comment>
<sequence>MKKIETLRESFKDKGLLDLALTHRSWVNEHKGERPSNERLEFLGDAILEFIASKEIFSQFPDKEEGYLTVLRANLVNTQALAAVAQKLDLGPELFLSKGEVEGGGRTNTSLLADTVEAIIGAIFIDGGIEKAEEFIKDNLLDGVFEKAAEELKDAKSRLQETVQSKGFPAPKYQVVKESGPDHDKKFVVEVVVKGEVWGTGEGRSKGEAEQEAARQVLAKKVQ</sequence>